<organism evidence="1 2">
    <name type="scientific">Gemella haemolysans</name>
    <dbReference type="NCBI Taxonomy" id="1379"/>
    <lineage>
        <taxon>Bacteria</taxon>
        <taxon>Bacillati</taxon>
        <taxon>Bacillota</taxon>
        <taxon>Bacilli</taxon>
        <taxon>Bacillales</taxon>
        <taxon>Gemellaceae</taxon>
        <taxon>Gemella</taxon>
    </lineage>
</organism>
<name>A0AAW6B5L1_9BACL</name>
<dbReference type="RefSeq" id="WP_271986971.1">
    <property type="nucleotide sequence ID" value="NZ_JAQMFS010000027.1"/>
</dbReference>
<sequence>MPYVNEIVSILDSVYDNKLFTIEDARQNNVELKLDENKLAMKEFKELCKKTNSKSIYVVDFDTEELIEKAINALDQNLVITKL</sequence>
<reference evidence="1" key="1">
    <citation type="submission" date="2023-08" db="EMBL/GenBank/DDBJ databases">
        <title>Dental plaque isolates bound by oral lectin ZG16B.</title>
        <authorList>
            <person name="Ghosh S."/>
        </authorList>
    </citation>
    <scope>NUCLEOTIDE SEQUENCE</scope>
    <source>
        <strain evidence="1">DP3_5B</strain>
    </source>
</reference>
<proteinExistence type="predicted"/>
<accession>A0AAW6B5L1</accession>
<evidence type="ECO:0000313" key="1">
    <source>
        <dbReference type="EMBL" id="MDB6185547.1"/>
    </source>
</evidence>
<comment type="caution">
    <text evidence="1">The sequence shown here is derived from an EMBL/GenBank/DDBJ whole genome shotgun (WGS) entry which is preliminary data.</text>
</comment>
<protein>
    <submittedName>
        <fullName evidence="1">Uncharacterized protein</fullName>
    </submittedName>
</protein>
<gene>
    <name evidence="1" type="ORF">PNO30_02000</name>
</gene>
<dbReference type="AlphaFoldDB" id="A0AAW6B5L1"/>
<evidence type="ECO:0000313" key="2">
    <source>
        <dbReference type="Proteomes" id="UP001212217"/>
    </source>
</evidence>
<dbReference type="EMBL" id="JAQMFS010000027">
    <property type="protein sequence ID" value="MDB6185547.1"/>
    <property type="molecule type" value="Genomic_DNA"/>
</dbReference>
<dbReference type="Proteomes" id="UP001212217">
    <property type="component" value="Unassembled WGS sequence"/>
</dbReference>